<keyword evidence="3" id="KW-1185">Reference proteome</keyword>
<feature type="chain" id="PRO_5046201934" evidence="1">
    <location>
        <begin position="26"/>
        <end position="116"/>
    </location>
</feature>
<dbReference type="InterPro" id="IPR030972">
    <property type="entry name" value="UrcA_uranyl"/>
</dbReference>
<dbReference type="EMBL" id="JBHRVU010000005">
    <property type="protein sequence ID" value="MFC3443395.1"/>
    <property type="molecule type" value="Genomic_DNA"/>
</dbReference>
<evidence type="ECO:0000313" key="2">
    <source>
        <dbReference type="EMBL" id="MFC3443395.1"/>
    </source>
</evidence>
<accession>A0ABV7NK70</accession>
<protein>
    <submittedName>
        <fullName evidence="2">UrcA family protein</fullName>
    </submittedName>
</protein>
<gene>
    <name evidence="2" type="ORF">ACFOKF_19765</name>
</gene>
<name>A0ABV7NK70_9SPHN</name>
<organism evidence="2 3">
    <name type="scientific">Sphingobium rhizovicinum</name>
    <dbReference type="NCBI Taxonomy" id="432308"/>
    <lineage>
        <taxon>Bacteria</taxon>
        <taxon>Pseudomonadati</taxon>
        <taxon>Pseudomonadota</taxon>
        <taxon>Alphaproteobacteria</taxon>
        <taxon>Sphingomonadales</taxon>
        <taxon>Sphingomonadaceae</taxon>
        <taxon>Sphingobium</taxon>
    </lineage>
</organism>
<reference evidence="3" key="1">
    <citation type="journal article" date="2019" name="Int. J. Syst. Evol. Microbiol.">
        <title>The Global Catalogue of Microorganisms (GCM) 10K type strain sequencing project: providing services to taxonomists for standard genome sequencing and annotation.</title>
        <authorList>
            <consortium name="The Broad Institute Genomics Platform"/>
            <consortium name="The Broad Institute Genome Sequencing Center for Infectious Disease"/>
            <person name="Wu L."/>
            <person name="Ma J."/>
        </authorList>
    </citation>
    <scope>NUCLEOTIDE SEQUENCE [LARGE SCALE GENOMIC DNA]</scope>
    <source>
        <strain evidence="3">CCM 7491</strain>
    </source>
</reference>
<sequence>MFTSSKFTAAFVSIALAASAGVASAQDFQSNGRTSQVYHGDLDLTKADQQKQLRTRIARAASRVCANSDLQTQMSCRARAIAHVETPINAAIARAETRERYADASVTKEPRPVVGN</sequence>
<evidence type="ECO:0000313" key="3">
    <source>
        <dbReference type="Proteomes" id="UP001595681"/>
    </source>
</evidence>
<dbReference type="RefSeq" id="WP_380798124.1">
    <property type="nucleotide sequence ID" value="NZ_JBHRVU010000005.1"/>
</dbReference>
<keyword evidence="1" id="KW-0732">Signal</keyword>
<proteinExistence type="predicted"/>
<evidence type="ECO:0000256" key="1">
    <source>
        <dbReference type="SAM" id="SignalP"/>
    </source>
</evidence>
<dbReference type="Proteomes" id="UP001595681">
    <property type="component" value="Unassembled WGS sequence"/>
</dbReference>
<feature type="signal peptide" evidence="1">
    <location>
        <begin position="1"/>
        <end position="25"/>
    </location>
</feature>
<comment type="caution">
    <text evidence="2">The sequence shown here is derived from an EMBL/GenBank/DDBJ whole genome shotgun (WGS) entry which is preliminary data.</text>
</comment>
<dbReference type="NCBIfam" id="TIGR04433">
    <property type="entry name" value="UrcA_uranyl"/>
    <property type="match status" value="1"/>
</dbReference>